<feature type="compositionally biased region" description="Basic residues" evidence="1">
    <location>
        <begin position="46"/>
        <end position="57"/>
    </location>
</feature>
<sequence length="212" mass="22701">MGFTPDLRLSTVPILAPLNSHVTLHKFGREGAGGERSSRVTSPTRRCGHRRRRRHFNRAFGLRSAVSVQAKKRTRSASRSHSSASRPLFASRPPTSPSAHTPHSPHPAAASSPPSLSSSARPPRPRSTPSARSPTPPSPDLCQRPEGKREASAAAGGVRVAAERPWSQEGKPQEILVTDLKPIMGGRPNGAMVKSWLGMPEGPGLDPTYQGQ</sequence>
<proteinExistence type="predicted"/>
<feature type="region of interest" description="Disordered" evidence="1">
    <location>
        <begin position="28"/>
        <end position="173"/>
    </location>
</feature>
<reference evidence="3" key="1">
    <citation type="submission" date="2025-08" db="UniProtKB">
        <authorList>
            <consortium name="RefSeq"/>
        </authorList>
    </citation>
    <scope>IDENTIFICATION</scope>
    <source>
        <tissue evidence="3">Muscle</tissue>
    </source>
</reference>
<keyword evidence="2" id="KW-1185">Reference proteome</keyword>
<dbReference type="RefSeq" id="XP_019491468.1">
    <property type="nucleotide sequence ID" value="XM_019635923.1"/>
</dbReference>
<dbReference type="KEGG" id="hai:109379360"/>
<evidence type="ECO:0000313" key="2">
    <source>
        <dbReference type="Proteomes" id="UP000694851"/>
    </source>
</evidence>
<organism evidence="2 3">
    <name type="scientific">Hipposideros armiger</name>
    <name type="common">Great Himalayan leaf-nosed bat</name>
    <dbReference type="NCBI Taxonomy" id="186990"/>
    <lineage>
        <taxon>Eukaryota</taxon>
        <taxon>Metazoa</taxon>
        <taxon>Chordata</taxon>
        <taxon>Craniata</taxon>
        <taxon>Vertebrata</taxon>
        <taxon>Euteleostomi</taxon>
        <taxon>Mammalia</taxon>
        <taxon>Eutheria</taxon>
        <taxon>Laurasiatheria</taxon>
        <taxon>Chiroptera</taxon>
        <taxon>Yinpterochiroptera</taxon>
        <taxon>Rhinolophoidea</taxon>
        <taxon>Hipposideridae</taxon>
        <taxon>Hipposideros</taxon>
    </lineage>
</organism>
<dbReference type="Proteomes" id="UP000694851">
    <property type="component" value="Unplaced"/>
</dbReference>
<name>A0A8B7QUP2_HIPAR</name>
<accession>A0A8B7QUP2</accession>
<dbReference type="GeneID" id="109379360"/>
<protein>
    <submittedName>
        <fullName evidence="3">Serine/arginine repetitive matrix protein 1-like</fullName>
    </submittedName>
</protein>
<evidence type="ECO:0000256" key="1">
    <source>
        <dbReference type="SAM" id="MobiDB-lite"/>
    </source>
</evidence>
<evidence type="ECO:0000313" key="3">
    <source>
        <dbReference type="RefSeq" id="XP_019491468.1"/>
    </source>
</evidence>
<feature type="compositionally biased region" description="Low complexity" evidence="1">
    <location>
        <begin position="79"/>
        <end position="133"/>
    </location>
</feature>
<dbReference type="AlphaFoldDB" id="A0A8B7QUP2"/>
<feature type="compositionally biased region" description="Basic and acidic residues" evidence="1">
    <location>
        <begin position="28"/>
        <end position="38"/>
    </location>
</feature>
<gene>
    <name evidence="3" type="primary">LOC109379360</name>
</gene>